<comment type="subcellular location">
    <subcellularLocation>
        <location evidence="1 8">Periplasm</location>
    </subcellularLocation>
</comment>
<dbReference type="AlphaFoldDB" id="A0A4R5VSS5"/>
<dbReference type="OrthoDB" id="9131059at2"/>
<keyword evidence="6 8" id="KW-0143">Chaperone</keyword>
<keyword evidence="4 9" id="KW-0732">Signal</keyword>
<dbReference type="InterPro" id="IPR001829">
    <property type="entry name" value="Pili_assmbl_chaperone_bac"/>
</dbReference>
<dbReference type="InterPro" id="IPR036316">
    <property type="entry name" value="Pili_assmbl_chap_C_dom_sf"/>
</dbReference>
<dbReference type="Pfam" id="PF00345">
    <property type="entry name" value="PapD_N"/>
    <property type="match status" value="1"/>
</dbReference>
<dbReference type="PROSITE" id="PS00635">
    <property type="entry name" value="PILI_CHAPERONE"/>
    <property type="match status" value="1"/>
</dbReference>
<feature type="signal peptide" evidence="9">
    <location>
        <begin position="1"/>
        <end position="24"/>
    </location>
</feature>
<keyword evidence="3" id="KW-1029">Fimbrium biogenesis</keyword>
<dbReference type="InterPro" id="IPR016147">
    <property type="entry name" value="Pili_assmbl_chaperone_N"/>
</dbReference>
<comment type="caution">
    <text evidence="12">The sequence shown here is derived from an EMBL/GenBank/DDBJ whole genome shotgun (WGS) entry which is preliminary data.</text>
</comment>
<dbReference type="PRINTS" id="PR00969">
    <property type="entry name" value="CHAPERONPILI"/>
</dbReference>
<sequence>MKLRHSLVLLTWCLASLAGLSANAGVIINGTRVIYNAEDKEATLRINNDSTTPSLVQVWLDSGDAKSTPETGKSPFFATPPIFRVDPNKGQTVRIIYARDPLPTDRESVFWLNILDVPPMPVTKSADDANYMQLAIRSRMKLFYRPTGLPGSSFAAADKVQWTLHQNADGVVLQGKNDSVFNVSMDSAKIVISDKTYEVVTSMIAPKSSAEFVVRDLKQIPTQASQLEYVTINDFGSAVKHTNSLTP</sequence>
<comment type="similarity">
    <text evidence="2 8">Belongs to the periplasmic pilus chaperone family.</text>
</comment>
<dbReference type="InterPro" id="IPR016148">
    <property type="entry name" value="Pili_assmbl_chaperone_C"/>
</dbReference>
<evidence type="ECO:0000259" key="11">
    <source>
        <dbReference type="Pfam" id="PF02753"/>
    </source>
</evidence>
<evidence type="ECO:0000313" key="12">
    <source>
        <dbReference type="EMBL" id="TDK61944.1"/>
    </source>
</evidence>
<dbReference type="GO" id="GO:0071555">
    <property type="term" value="P:cell wall organization"/>
    <property type="evidence" value="ECO:0007669"/>
    <property type="project" value="InterPro"/>
</dbReference>
<dbReference type="EMBL" id="SMYL01000012">
    <property type="protein sequence ID" value="TDK61944.1"/>
    <property type="molecule type" value="Genomic_DNA"/>
</dbReference>
<evidence type="ECO:0000256" key="1">
    <source>
        <dbReference type="ARBA" id="ARBA00004418"/>
    </source>
</evidence>
<dbReference type="InterPro" id="IPR018046">
    <property type="entry name" value="Pili_assmbl_chaperone_CS"/>
</dbReference>
<feature type="domain" description="Pili assembly chaperone N-terminal" evidence="10">
    <location>
        <begin position="25"/>
        <end position="149"/>
    </location>
</feature>
<evidence type="ECO:0000256" key="5">
    <source>
        <dbReference type="ARBA" id="ARBA00022764"/>
    </source>
</evidence>
<evidence type="ECO:0000259" key="10">
    <source>
        <dbReference type="Pfam" id="PF00345"/>
    </source>
</evidence>
<evidence type="ECO:0000256" key="3">
    <source>
        <dbReference type="ARBA" id="ARBA00022558"/>
    </source>
</evidence>
<evidence type="ECO:0000256" key="7">
    <source>
        <dbReference type="ARBA" id="ARBA00023319"/>
    </source>
</evidence>
<evidence type="ECO:0000256" key="4">
    <source>
        <dbReference type="ARBA" id="ARBA00022729"/>
    </source>
</evidence>
<protein>
    <submittedName>
        <fullName evidence="12">Molecular chaperone</fullName>
    </submittedName>
</protein>
<name>A0A4R5VSS5_9BURK</name>
<dbReference type="PANTHER" id="PTHR30251:SF2">
    <property type="entry name" value="FIMBRIAL CHAPERONE YADV-RELATED"/>
    <property type="match status" value="1"/>
</dbReference>
<evidence type="ECO:0000256" key="6">
    <source>
        <dbReference type="ARBA" id="ARBA00023186"/>
    </source>
</evidence>
<proteinExistence type="inferred from homology"/>
<keyword evidence="7" id="KW-0393">Immunoglobulin domain</keyword>
<dbReference type="Pfam" id="PF02753">
    <property type="entry name" value="PapD_C"/>
    <property type="match status" value="1"/>
</dbReference>
<dbReference type="SUPFAM" id="SSF49354">
    <property type="entry name" value="PapD-like"/>
    <property type="match status" value="1"/>
</dbReference>
<dbReference type="GO" id="GO:0030288">
    <property type="term" value="C:outer membrane-bounded periplasmic space"/>
    <property type="evidence" value="ECO:0007669"/>
    <property type="project" value="InterPro"/>
</dbReference>
<feature type="chain" id="PRO_5020181933" evidence="9">
    <location>
        <begin position="25"/>
        <end position="247"/>
    </location>
</feature>
<evidence type="ECO:0000256" key="9">
    <source>
        <dbReference type="SAM" id="SignalP"/>
    </source>
</evidence>
<dbReference type="SUPFAM" id="SSF49584">
    <property type="entry name" value="Periplasmic chaperone C-domain"/>
    <property type="match status" value="1"/>
</dbReference>
<reference evidence="12 13" key="1">
    <citation type="submission" date="2019-03" db="EMBL/GenBank/DDBJ databases">
        <title>Sapientia aquatica gen. nov., sp. nov., isolated from a crater lake.</title>
        <authorList>
            <person name="Felfoldi T."/>
            <person name="Szabo A."/>
            <person name="Toth E."/>
            <person name="Schumann P."/>
            <person name="Keki Z."/>
            <person name="Marialigeti K."/>
            <person name="Mathe I."/>
        </authorList>
    </citation>
    <scope>NUCLEOTIDE SEQUENCE [LARGE SCALE GENOMIC DNA]</scope>
    <source>
        <strain evidence="12 13">SA-152</strain>
    </source>
</reference>
<feature type="domain" description="Pili assembly chaperone C-terminal" evidence="11">
    <location>
        <begin position="176"/>
        <end position="239"/>
    </location>
</feature>
<dbReference type="InterPro" id="IPR008962">
    <property type="entry name" value="PapD-like_sf"/>
</dbReference>
<dbReference type="InterPro" id="IPR013783">
    <property type="entry name" value="Ig-like_fold"/>
</dbReference>
<evidence type="ECO:0000313" key="13">
    <source>
        <dbReference type="Proteomes" id="UP000294829"/>
    </source>
</evidence>
<dbReference type="RefSeq" id="WP_133330665.1">
    <property type="nucleotide sequence ID" value="NZ_SMYL01000012.1"/>
</dbReference>
<keyword evidence="13" id="KW-1185">Reference proteome</keyword>
<accession>A0A4R5VSS5</accession>
<dbReference type="FunFam" id="2.60.40.10:FF:000458">
    <property type="entry name" value="Molecular chaperone FimC"/>
    <property type="match status" value="1"/>
</dbReference>
<gene>
    <name evidence="12" type="ORF">E2I14_16815</name>
</gene>
<evidence type="ECO:0000256" key="8">
    <source>
        <dbReference type="RuleBase" id="RU003918"/>
    </source>
</evidence>
<evidence type="ECO:0000256" key="2">
    <source>
        <dbReference type="ARBA" id="ARBA00007399"/>
    </source>
</evidence>
<keyword evidence="5" id="KW-0574">Periplasm</keyword>
<dbReference type="Proteomes" id="UP000294829">
    <property type="component" value="Unassembled WGS sequence"/>
</dbReference>
<dbReference type="InterPro" id="IPR050643">
    <property type="entry name" value="Periplasmic_pilus_chap"/>
</dbReference>
<organism evidence="12 13">
    <name type="scientific">Sapientia aquatica</name>
    <dbReference type="NCBI Taxonomy" id="1549640"/>
    <lineage>
        <taxon>Bacteria</taxon>
        <taxon>Pseudomonadati</taxon>
        <taxon>Pseudomonadota</taxon>
        <taxon>Betaproteobacteria</taxon>
        <taxon>Burkholderiales</taxon>
        <taxon>Oxalobacteraceae</taxon>
        <taxon>Sapientia</taxon>
    </lineage>
</organism>
<dbReference type="PANTHER" id="PTHR30251">
    <property type="entry name" value="PILUS ASSEMBLY CHAPERONE"/>
    <property type="match status" value="1"/>
</dbReference>
<dbReference type="Gene3D" id="2.60.40.10">
    <property type="entry name" value="Immunoglobulins"/>
    <property type="match status" value="2"/>
</dbReference>